<evidence type="ECO:0000256" key="11">
    <source>
        <dbReference type="ARBA" id="ARBA00023163"/>
    </source>
</evidence>
<dbReference type="InterPro" id="IPR000197">
    <property type="entry name" value="Znf_TAZ"/>
</dbReference>
<keyword evidence="7" id="KW-0862">Zinc</keyword>
<comment type="function">
    <text evidence="1">Acetyltransferase enzyme. Acetylates histones, giving a specific tag for transcriptional activation.</text>
</comment>
<evidence type="ECO:0000259" key="18">
    <source>
        <dbReference type="PROSITE" id="PS50135"/>
    </source>
</evidence>
<keyword evidence="6 15" id="KW-0863">Zinc-finger</keyword>
<reference evidence="19 20" key="1">
    <citation type="submission" date="2020-02" db="EMBL/GenBank/DDBJ databases">
        <authorList>
            <person name="Ma Q."/>
            <person name="Huang Y."/>
            <person name="Song X."/>
            <person name="Pei D."/>
        </authorList>
    </citation>
    <scope>NUCLEOTIDE SEQUENCE [LARGE SCALE GENOMIC DNA]</scope>
    <source>
        <strain evidence="19">Sxm20200214</strain>
        <tissue evidence="19">Leaf</tissue>
    </source>
</reference>
<evidence type="ECO:0000256" key="1">
    <source>
        <dbReference type="ARBA" id="ARBA00002581"/>
    </source>
</evidence>
<dbReference type="GO" id="GO:0003713">
    <property type="term" value="F:transcription coactivator activity"/>
    <property type="evidence" value="ECO:0007669"/>
    <property type="project" value="TreeGrafter"/>
</dbReference>
<dbReference type="CDD" id="cd15614">
    <property type="entry name" value="PHD_HAC_like"/>
    <property type="match status" value="1"/>
</dbReference>
<sequence length="438" mass="50095">MTTSLRATSCAICRQDLEPAQRWRCQVCPDYEVCGPCCSNGIINHPHTLISPQSPTGQLRAVLLHVTTCCTTQCQYPRCRTVKLLLRHGVTCKKRVCNHCKRMWDIFRMHARNCREPQCTIPKCRSAVPMKADSSDSSRRTVPVSHELEKPVCKDTPMRRHGGDSSLNCETVCSPEPEKPKRMKELSAPKEEKVEQSVSNSGKSKIKGVSLIELFTPEQVEEHIRGLRQWVGQSKTKAEKNKAMGLTMSENSCQLCAVERLAFEPTPIYCTPCGARVKRNAMHYTVVVGESRHYVCIPCYNETRTNTVTVDGTPVLKSRFEKKKNDEEVEESWVQCDKCQAWQHQICALFNGRRNHGQAEYTCPNCYIQELRAVLLHVTTCCTTQCQYPRCRTVKLLLRHGVTCKKRVCNHCKRMWDIFRMHARNCREPQCTIPKCRS</sequence>
<dbReference type="Pfam" id="PF02135">
    <property type="entry name" value="zf-TAZ"/>
    <property type="match status" value="2"/>
</dbReference>
<dbReference type="PROSITE" id="PS01357">
    <property type="entry name" value="ZF_ZZ_1"/>
    <property type="match status" value="1"/>
</dbReference>
<evidence type="ECO:0000313" key="20">
    <source>
        <dbReference type="Proteomes" id="UP000886595"/>
    </source>
</evidence>
<dbReference type="GO" id="GO:0005634">
    <property type="term" value="C:nucleus"/>
    <property type="evidence" value="ECO:0007669"/>
    <property type="project" value="UniProtKB-SubCell"/>
</dbReference>
<dbReference type="Gene3D" id="1.20.1020.10">
    <property type="entry name" value="TAZ domain"/>
    <property type="match status" value="2"/>
</dbReference>
<name>A0A8X7QR03_BRACI</name>
<evidence type="ECO:0000256" key="10">
    <source>
        <dbReference type="ARBA" id="ARBA00023159"/>
    </source>
</evidence>
<dbReference type="InterPro" id="IPR035898">
    <property type="entry name" value="TAZ_dom_sf"/>
</dbReference>
<evidence type="ECO:0000256" key="14">
    <source>
        <dbReference type="ARBA" id="ARBA00048017"/>
    </source>
</evidence>
<feature type="domain" description="ZZ-type" evidence="18">
    <location>
        <begin position="5"/>
        <end position="57"/>
    </location>
</feature>
<dbReference type="InterPro" id="IPR019786">
    <property type="entry name" value="Zinc_finger_PHD-type_CS"/>
</dbReference>
<feature type="compositionally biased region" description="Basic and acidic residues" evidence="16">
    <location>
        <begin position="176"/>
        <end position="195"/>
    </location>
</feature>
<dbReference type="InterPro" id="IPR043145">
    <property type="entry name" value="Znf_ZZ_sf"/>
</dbReference>
<protein>
    <recommendedName>
        <fullName evidence="3">histone acetyltransferase</fullName>
        <ecNumber evidence="3">2.3.1.48</ecNumber>
    </recommendedName>
</protein>
<dbReference type="GO" id="GO:0004402">
    <property type="term" value="F:histone acetyltransferase activity"/>
    <property type="evidence" value="ECO:0007669"/>
    <property type="project" value="InterPro"/>
</dbReference>
<dbReference type="Pfam" id="PF00569">
    <property type="entry name" value="ZZ"/>
    <property type="match status" value="1"/>
</dbReference>
<feature type="domain" description="TAZ-type" evidence="17">
    <location>
        <begin position="45"/>
        <end position="127"/>
    </location>
</feature>
<evidence type="ECO:0000313" key="19">
    <source>
        <dbReference type="EMBL" id="KAG2272133.1"/>
    </source>
</evidence>
<dbReference type="EMBL" id="JAAMPC010000013">
    <property type="protein sequence ID" value="KAG2272133.1"/>
    <property type="molecule type" value="Genomic_DNA"/>
</dbReference>
<keyword evidence="12" id="KW-0539">Nucleus</keyword>
<comment type="catalytic activity">
    <reaction evidence="14">
        <text>L-lysyl-[protein] + acetyl-CoA = N(6)-acetyl-L-lysyl-[protein] + CoA + H(+)</text>
        <dbReference type="Rhea" id="RHEA:45948"/>
        <dbReference type="Rhea" id="RHEA-COMP:9752"/>
        <dbReference type="Rhea" id="RHEA-COMP:10731"/>
        <dbReference type="ChEBI" id="CHEBI:15378"/>
        <dbReference type="ChEBI" id="CHEBI:29969"/>
        <dbReference type="ChEBI" id="CHEBI:57287"/>
        <dbReference type="ChEBI" id="CHEBI:57288"/>
        <dbReference type="ChEBI" id="CHEBI:61930"/>
        <dbReference type="EC" id="2.3.1.48"/>
    </reaction>
</comment>
<feature type="domain" description="TAZ-type" evidence="17">
    <location>
        <begin position="361"/>
        <end position="438"/>
    </location>
</feature>
<accession>A0A8X7QR03</accession>
<dbReference type="GO" id="GO:0045944">
    <property type="term" value="P:positive regulation of transcription by RNA polymerase II"/>
    <property type="evidence" value="ECO:0007669"/>
    <property type="project" value="TreeGrafter"/>
</dbReference>
<dbReference type="Proteomes" id="UP000886595">
    <property type="component" value="Unassembled WGS sequence"/>
</dbReference>
<keyword evidence="8" id="KW-0156">Chromatin regulator</keyword>
<evidence type="ECO:0000256" key="12">
    <source>
        <dbReference type="ARBA" id="ARBA00023242"/>
    </source>
</evidence>
<dbReference type="Pfam" id="PF00628">
    <property type="entry name" value="PHD"/>
    <property type="match status" value="1"/>
</dbReference>
<keyword evidence="10" id="KW-0010">Activator</keyword>
<keyword evidence="9" id="KW-0805">Transcription regulation</keyword>
<comment type="caution">
    <text evidence="19">The sequence shown here is derived from an EMBL/GenBank/DDBJ whole genome shotgun (WGS) entry which is preliminary data.</text>
</comment>
<dbReference type="SMART" id="SM00551">
    <property type="entry name" value="ZnF_TAZ"/>
    <property type="match status" value="2"/>
</dbReference>
<proteinExistence type="predicted"/>
<dbReference type="InterPro" id="IPR011011">
    <property type="entry name" value="Znf_FYVE_PHD"/>
</dbReference>
<evidence type="ECO:0000256" key="7">
    <source>
        <dbReference type="ARBA" id="ARBA00022833"/>
    </source>
</evidence>
<dbReference type="EC" id="2.3.1.48" evidence="3"/>
<evidence type="ECO:0000256" key="6">
    <source>
        <dbReference type="ARBA" id="ARBA00022771"/>
    </source>
</evidence>
<evidence type="ECO:0000256" key="5">
    <source>
        <dbReference type="ARBA" id="ARBA00022723"/>
    </source>
</evidence>
<dbReference type="OrthoDB" id="899at2759"/>
<keyword evidence="13" id="KW-0012">Acyltransferase</keyword>
<dbReference type="InterPro" id="IPR013083">
    <property type="entry name" value="Znf_RING/FYVE/PHD"/>
</dbReference>
<evidence type="ECO:0000259" key="17">
    <source>
        <dbReference type="PROSITE" id="PS50134"/>
    </source>
</evidence>
<evidence type="ECO:0000256" key="15">
    <source>
        <dbReference type="PROSITE-ProRule" id="PRU00228"/>
    </source>
</evidence>
<dbReference type="GO" id="GO:0008270">
    <property type="term" value="F:zinc ion binding"/>
    <property type="evidence" value="ECO:0007669"/>
    <property type="project" value="UniProtKB-KW"/>
</dbReference>
<dbReference type="PANTHER" id="PTHR13808">
    <property type="entry name" value="CBP/P300-RELATED"/>
    <property type="match status" value="1"/>
</dbReference>
<dbReference type="PROSITE" id="PS50135">
    <property type="entry name" value="ZF_ZZ_2"/>
    <property type="match status" value="1"/>
</dbReference>
<keyword evidence="5" id="KW-0479">Metal-binding</keyword>
<keyword evidence="11" id="KW-0804">Transcription</keyword>
<dbReference type="InterPro" id="IPR000433">
    <property type="entry name" value="Znf_ZZ"/>
</dbReference>
<comment type="subcellular location">
    <subcellularLocation>
        <location evidence="2">Nucleus</location>
    </subcellularLocation>
</comment>
<evidence type="ECO:0000256" key="2">
    <source>
        <dbReference type="ARBA" id="ARBA00004123"/>
    </source>
</evidence>
<feature type="region of interest" description="Disordered" evidence="16">
    <location>
        <begin position="175"/>
        <end position="201"/>
    </location>
</feature>
<dbReference type="PROSITE" id="PS50134">
    <property type="entry name" value="ZF_TAZ"/>
    <property type="match status" value="2"/>
</dbReference>
<dbReference type="Gene3D" id="3.30.40.10">
    <property type="entry name" value="Zinc/RING finger domain, C3HC4 (zinc finger)"/>
    <property type="match status" value="1"/>
</dbReference>
<dbReference type="SUPFAM" id="SSF57903">
    <property type="entry name" value="FYVE/PHD zinc finger"/>
    <property type="match status" value="1"/>
</dbReference>
<organism evidence="19 20">
    <name type="scientific">Brassica carinata</name>
    <name type="common">Ethiopian mustard</name>
    <name type="synonym">Abyssinian cabbage</name>
    <dbReference type="NCBI Taxonomy" id="52824"/>
    <lineage>
        <taxon>Eukaryota</taxon>
        <taxon>Viridiplantae</taxon>
        <taxon>Streptophyta</taxon>
        <taxon>Embryophyta</taxon>
        <taxon>Tracheophyta</taxon>
        <taxon>Spermatophyta</taxon>
        <taxon>Magnoliopsida</taxon>
        <taxon>eudicotyledons</taxon>
        <taxon>Gunneridae</taxon>
        <taxon>Pentapetalae</taxon>
        <taxon>rosids</taxon>
        <taxon>malvids</taxon>
        <taxon>Brassicales</taxon>
        <taxon>Brassicaceae</taxon>
        <taxon>Brassiceae</taxon>
        <taxon>Brassica</taxon>
    </lineage>
</organism>
<evidence type="ECO:0000256" key="8">
    <source>
        <dbReference type="ARBA" id="ARBA00022853"/>
    </source>
</evidence>
<dbReference type="SUPFAM" id="SSF57933">
    <property type="entry name" value="TAZ domain"/>
    <property type="match status" value="2"/>
</dbReference>
<gene>
    <name evidence="19" type="ORF">Bca52824_066688</name>
</gene>
<evidence type="ECO:0000256" key="3">
    <source>
        <dbReference type="ARBA" id="ARBA00013184"/>
    </source>
</evidence>
<keyword evidence="20" id="KW-1185">Reference proteome</keyword>
<keyword evidence="4" id="KW-0808">Transferase</keyword>
<dbReference type="InterPro" id="IPR019787">
    <property type="entry name" value="Znf_PHD-finger"/>
</dbReference>
<dbReference type="AlphaFoldDB" id="A0A8X7QR03"/>
<dbReference type="SMART" id="SM00291">
    <property type="entry name" value="ZnF_ZZ"/>
    <property type="match status" value="1"/>
</dbReference>
<dbReference type="PANTHER" id="PTHR13808:SF30">
    <property type="entry name" value="HISTONE ACETYLTRANSFERASE HAC5"/>
    <property type="match status" value="1"/>
</dbReference>
<dbReference type="PROSITE" id="PS01359">
    <property type="entry name" value="ZF_PHD_1"/>
    <property type="match status" value="1"/>
</dbReference>
<dbReference type="SUPFAM" id="SSF57850">
    <property type="entry name" value="RING/U-box"/>
    <property type="match status" value="1"/>
</dbReference>
<evidence type="ECO:0000256" key="13">
    <source>
        <dbReference type="ARBA" id="ARBA00023315"/>
    </source>
</evidence>
<dbReference type="InterPro" id="IPR013178">
    <property type="entry name" value="Histone_AcTrfase_Rtt109/CBP"/>
</dbReference>
<dbReference type="GO" id="GO:0000123">
    <property type="term" value="C:histone acetyltransferase complex"/>
    <property type="evidence" value="ECO:0007669"/>
    <property type="project" value="TreeGrafter"/>
</dbReference>
<dbReference type="GO" id="GO:0005667">
    <property type="term" value="C:transcription regulator complex"/>
    <property type="evidence" value="ECO:0007669"/>
    <property type="project" value="TreeGrafter"/>
</dbReference>
<evidence type="ECO:0000256" key="4">
    <source>
        <dbReference type="ARBA" id="ARBA00022679"/>
    </source>
</evidence>
<evidence type="ECO:0000256" key="16">
    <source>
        <dbReference type="SAM" id="MobiDB-lite"/>
    </source>
</evidence>
<dbReference type="GO" id="GO:0031490">
    <property type="term" value="F:chromatin DNA binding"/>
    <property type="evidence" value="ECO:0007669"/>
    <property type="project" value="TreeGrafter"/>
</dbReference>
<evidence type="ECO:0000256" key="9">
    <source>
        <dbReference type="ARBA" id="ARBA00023015"/>
    </source>
</evidence>
<dbReference type="Gene3D" id="3.30.60.90">
    <property type="match status" value="1"/>
</dbReference>